<proteinExistence type="inferred from homology"/>
<keyword evidence="3" id="KW-1003">Cell membrane</keyword>
<feature type="chain" id="PRO_5046912662" evidence="7">
    <location>
        <begin position="25"/>
        <end position="335"/>
    </location>
</feature>
<dbReference type="InterPro" id="IPR028082">
    <property type="entry name" value="Peripla_BP_I"/>
</dbReference>
<organism evidence="9 10">
    <name type="scientific">Lacibacterium aquatile</name>
    <dbReference type="NCBI Taxonomy" id="1168082"/>
    <lineage>
        <taxon>Bacteria</taxon>
        <taxon>Pseudomonadati</taxon>
        <taxon>Pseudomonadota</taxon>
        <taxon>Alphaproteobacteria</taxon>
        <taxon>Rhodospirillales</taxon>
        <taxon>Rhodospirillaceae</taxon>
    </lineage>
</organism>
<keyword evidence="4 7" id="KW-0732">Signal</keyword>
<evidence type="ECO:0000256" key="4">
    <source>
        <dbReference type="ARBA" id="ARBA00022729"/>
    </source>
</evidence>
<dbReference type="RefSeq" id="WP_379877104.1">
    <property type="nucleotide sequence ID" value="NZ_JBHUIP010000012.1"/>
</dbReference>
<accession>A0ABW5DT09</accession>
<evidence type="ECO:0000256" key="2">
    <source>
        <dbReference type="ARBA" id="ARBA00008610"/>
    </source>
</evidence>
<dbReference type="EMBL" id="JBHUIP010000012">
    <property type="protein sequence ID" value="MFD2264064.1"/>
    <property type="molecule type" value="Genomic_DNA"/>
</dbReference>
<comment type="subcellular location">
    <subcellularLocation>
        <location evidence="1">Cell membrane</location>
        <topology evidence="1">Lipid-anchor</topology>
    </subcellularLocation>
</comment>
<dbReference type="InterPro" id="IPR050957">
    <property type="entry name" value="BMP_lipoprotein"/>
</dbReference>
<dbReference type="SUPFAM" id="SSF53822">
    <property type="entry name" value="Periplasmic binding protein-like I"/>
    <property type="match status" value="1"/>
</dbReference>
<dbReference type="Proteomes" id="UP001597295">
    <property type="component" value="Unassembled WGS sequence"/>
</dbReference>
<dbReference type="Pfam" id="PF02608">
    <property type="entry name" value="Bmp"/>
    <property type="match status" value="1"/>
</dbReference>
<gene>
    <name evidence="9" type="ORF">ACFSM5_14275</name>
</gene>
<reference evidence="10" key="1">
    <citation type="journal article" date="2019" name="Int. J. Syst. Evol. Microbiol.">
        <title>The Global Catalogue of Microorganisms (GCM) 10K type strain sequencing project: providing services to taxonomists for standard genome sequencing and annotation.</title>
        <authorList>
            <consortium name="The Broad Institute Genomics Platform"/>
            <consortium name="The Broad Institute Genome Sequencing Center for Infectious Disease"/>
            <person name="Wu L."/>
            <person name="Ma J."/>
        </authorList>
    </citation>
    <scope>NUCLEOTIDE SEQUENCE [LARGE SCALE GENOMIC DNA]</scope>
    <source>
        <strain evidence="10">CGMCC 1.19062</strain>
    </source>
</reference>
<evidence type="ECO:0000313" key="9">
    <source>
        <dbReference type="EMBL" id="MFD2264064.1"/>
    </source>
</evidence>
<keyword evidence="10" id="KW-1185">Reference proteome</keyword>
<feature type="signal peptide" evidence="7">
    <location>
        <begin position="1"/>
        <end position="24"/>
    </location>
</feature>
<dbReference type="Gene3D" id="3.40.50.2300">
    <property type="match status" value="2"/>
</dbReference>
<evidence type="ECO:0000256" key="1">
    <source>
        <dbReference type="ARBA" id="ARBA00004193"/>
    </source>
</evidence>
<evidence type="ECO:0000256" key="7">
    <source>
        <dbReference type="SAM" id="SignalP"/>
    </source>
</evidence>
<comment type="similarity">
    <text evidence="2">Belongs to the BMP lipoprotein family.</text>
</comment>
<protein>
    <submittedName>
        <fullName evidence="9">BMP family protein</fullName>
    </submittedName>
</protein>
<evidence type="ECO:0000256" key="6">
    <source>
        <dbReference type="ARBA" id="ARBA00023288"/>
    </source>
</evidence>
<sequence>MTVKTTAALAAGLVAGLLSGSALAQEFVPAVVFDMGGKFDKSFNEAAYNGAERFKKETGIQYREFEVTNESQREQALRNLARRNVGIIVSVGFTQQSAVQAVAPEFKDLKFTIIDAVVDAPNVNSILFKEEEGSFLVGVAAALSSKTDKVGFIGGMDIPLIRAFGCGYAQGAKYVKQNVEYIGNMTGTTPAAWRDPAKGGELAQSQFDRGVDVIFAAAGGTGDGVIRAAKDKSKFAIGVDSNQNHVAPGTVLTSMVKRVDLAVYNSFKSAQDKSWKSGTQVLGLKEEGVGYALDDNNKSVFTDAIKAKVEAAKADIIGGKINVVDYRKTNSCPVS</sequence>
<keyword evidence="5" id="KW-0472">Membrane</keyword>
<comment type="caution">
    <text evidence="9">The sequence shown here is derived from an EMBL/GenBank/DDBJ whole genome shotgun (WGS) entry which is preliminary data.</text>
</comment>
<dbReference type="PANTHER" id="PTHR34296">
    <property type="entry name" value="TRANSCRIPTIONAL ACTIVATOR PROTEIN MED"/>
    <property type="match status" value="1"/>
</dbReference>
<evidence type="ECO:0000313" key="10">
    <source>
        <dbReference type="Proteomes" id="UP001597295"/>
    </source>
</evidence>
<keyword evidence="6" id="KW-0449">Lipoprotein</keyword>
<name>A0ABW5DT09_9PROT</name>
<dbReference type="InterPro" id="IPR003760">
    <property type="entry name" value="PnrA-like"/>
</dbReference>
<evidence type="ECO:0000259" key="8">
    <source>
        <dbReference type="Pfam" id="PF02608"/>
    </source>
</evidence>
<feature type="domain" description="ABC transporter substrate-binding protein PnrA-like" evidence="8">
    <location>
        <begin position="30"/>
        <end position="319"/>
    </location>
</feature>
<evidence type="ECO:0000256" key="3">
    <source>
        <dbReference type="ARBA" id="ARBA00022475"/>
    </source>
</evidence>
<dbReference type="PANTHER" id="PTHR34296:SF2">
    <property type="entry name" value="ABC TRANSPORTER GUANOSINE-BINDING PROTEIN NUPN"/>
    <property type="match status" value="1"/>
</dbReference>
<evidence type="ECO:0000256" key="5">
    <source>
        <dbReference type="ARBA" id="ARBA00023136"/>
    </source>
</evidence>
<dbReference type="CDD" id="cd06354">
    <property type="entry name" value="PBP1_PrnA-like"/>
    <property type="match status" value="1"/>
</dbReference>